<proteinExistence type="inferred from homology"/>
<dbReference type="Pfam" id="PF01403">
    <property type="entry name" value="Sema"/>
    <property type="match status" value="1"/>
</dbReference>
<comment type="caution">
    <text evidence="13">Lacks conserved residue(s) required for the propagation of feature annotation.</text>
</comment>
<dbReference type="PANTHER" id="PTHR22625">
    <property type="entry name" value="PLEXIN"/>
    <property type="match status" value="1"/>
</dbReference>
<name>A0A183IWQ4_9BILA</name>
<dbReference type="InterPro" id="IPR036352">
    <property type="entry name" value="Semap_dom_sf"/>
</dbReference>
<dbReference type="GO" id="GO:0030334">
    <property type="term" value="P:regulation of cell migration"/>
    <property type="evidence" value="ECO:0007669"/>
    <property type="project" value="TreeGrafter"/>
</dbReference>
<keyword evidence="3" id="KW-1003">Cell membrane</keyword>
<keyword evidence="5" id="KW-0732">Signal</keyword>
<protein>
    <submittedName>
        <fullName evidence="16">Sema domain-containing protein</fullName>
    </submittedName>
</protein>
<dbReference type="WBParaSite" id="SBAD_0000835001-mRNA-1">
    <property type="protein sequence ID" value="SBAD_0000835001-mRNA-1"/>
    <property type="gene ID" value="SBAD_0000835001"/>
</dbReference>
<keyword evidence="4 14" id="KW-0812">Transmembrane</keyword>
<feature type="transmembrane region" description="Helical" evidence="14">
    <location>
        <begin position="1182"/>
        <end position="1205"/>
    </location>
</feature>
<dbReference type="InterPro" id="IPR015943">
    <property type="entry name" value="WD40/YVTN_repeat-like_dom_sf"/>
</dbReference>
<dbReference type="InterPro" id="IPR041019">
    <property type="entry name" value="TIG1_plexin"/>
</dbReference>
<keyword evidence="12" id="KW-0325">Glycoprotein</keyword>
<dbReference type="FunFam" id="1.10.506.10:FF:000005">
    <property type="entry name" value="Plexin A1"/>
    <property type="match status" value="1"/>
</dbReference>
<dbReference type="Pfam" id="PF20170">
    <property type="entry name" value="Plexin_RBD"/>
    <property type="match status" value="1"/>
</dbReference>
<dbReference type="InterPro" id="IPR008936">
    <property type="entry name" value="Rho_GTPase_activation_prot"/>
</dbReference>
<dbReference type="PANTHER" id="PTHR22625:SF70">
    <property type="entry name" value="PLEXIN A, ISOFORM A"/>
    <property type="match status" value="1"/>
</dbReference>
<feature type="transmembrane region" description="Helical" evidence="14">
    <location>
        <begin position="983"/>
        <end position="1004"/>
    </location>
</feature>
<evidence type="ECO:0000256" key="12">
    <source>
        <dbReference type="ARBA" id="ARBA00023180"/>
    </source>
</evidence>
<dbReference type="Gene3D" id="1.10.506.10">
    <property type="entry name" value="GTPase Activation - p120gap, domain 1"/>
    <property type="match status" value="2"/>
</dbReference>
<dbReference type="InterPro" id="IPR013783">
    <property type="entry name" value="Ig-like_fold"/>
</dbReference>
<dbReference type="InterPro" id="IPR041362">
    <property type="entry name" value="TIG2_plexin"/>
</dbReference>
<dbReference type="InterPro" id="IPR002165">
    <property type="entry name" value="Plexin_repeat"/>
</dbReference>
<organism evidence="16">
    <name type="scientific">Soboliphyme baturini</name>
    <dbReference type="NCBI Taxonomy" id="241478"/>
    <lineage>
        <taxon>Eukaryota</taxon>
        <taxon>Metazoa</taxon>
        <taxon>Ecdysozoa</taxon>
        <taxon>Nematoda</taxon>
        <taxon>Enoplea</taxon>
        <taxon>Dorylaimia</taxon>
        <taxon>Dioctophymatida</taxon>
        <taxon>Dioctophymatoidea</taxon>
        <taxon>Soboliphymatidae</taxon>
        <taxon>Soboliphyme</taxon>
    </lineage>
</organism>
<evidence type="ECO:0000256" key="8">
    <source>
        <dbReference type="ARBA" id="ARBA00022989"/>
    </source>
</evidence>
<evidence type="ECO:0000259" key="15">
    <source>
        <dbReference type="PROSITE" id="PS51004"/>
    </source>
</evidence>
<dbReference type="InterPro" id="IPR014756">
    <property type="entry name" value="Ig_E-set"/>
</dbReference>
<evidence type="ECO:0000256" key="9">
    <source>
        <dbReference type="ARBA" id="ARBA00023136"/>
    </source>
</evidence>
<keyword evidence="10" id="KW-1015">Disulfide bond</keyword>
<keyword evidence="8 14" id="KW-1133">Transmembrane helix</keyword>
<sequence length="1594" mass="177974">MSMDGGDPFSSLINYNLVQSAYVSKAGFDLAKDLNISTEDDVLFALFARGINEAQPNEPSRQAALCVYSMKYIEERFLDNIKLCGQGELMRGLAIFKVDRKCLKMNFSPTDDITCGFDTNYPLGGTLPVTQRSALVTTNSRLTAVAATTAHMYTIVFIGTDDGQLKKAVLDSATSAHEYEKIDIDPGREILADMEFDMSGLFVYVMTARLLSKVKVQECLRHQRCNQCLGAEDPYCGWCSQDNKCTINDNCRGNWLAFKGSQCTSITRVEPDEIPTTVAKYVDLTVQNLPAVSGQLSCVFTVRSQKLITGATRKPGGVIISCPTPQTNLLPLVAPGEHILSARLSIQVDTGPDFAATNFTFYDCSTYSNCHQCVSAEFACDWCAESALCTSNTEEYCRNQNVISGMNRIGHSTGRKGPTFCPYITTNQDPALYIPSGSSYSIKVQAMNLLVTTLLTVQLFTDFSAAKSLFSEFQTEFMCEFQFGTGTHRRPARRYNNYIECDRMEFSYYDSLPNVTAKFAVTWASGKVLDNIENIRGASVASFPADRCLSRSVLVIMYKCERMAKSCGLCLHLPHHYGCGWCVPQETCTVSSKCASHGQEWLDVNGVCSNPRITKFYPISGPVEGGTRLTIEGINLGRTFNDIKQAVRTNNVACKPLRELYDVSTRIVCITGPANHHKTQSGPVVVRIKDAMEFVAISDQSFQYVDPVITGFSPNSGPQSGGTLLTIRGRSLDAGYEVTASVGGVPCKVVQKHADRALCLTGASSVSRRSGGIEMSFDNATRTFADSQFTYENDPVITAVVPDRGIISGGITVDVTGAGFGIIQVMRMYVVYDGRESWSVSPCSVLSDGHARCVTPRVSINPNNRHYPRANVPLNLEYGIIMDGVNSSRNMSANPKFKVFNIFPDPEFEVFPHEVGQLSVKHFKNDYLTINGNNIDLAIRERDIEVCGLPEVRISVGGGSRNYSIGYLSYDDPSSSPMPMSNIITVAAAVVVFFFAIVGVLVAYRRKSTKQLRQMKSLKDQIDAIELKVANECKEAFAELQTDMTEWTTETTAAGIPFLPYREYVMQVLFPSSINHPVLKDLEVDANRRTQLERGLTLLNQLFMNKSFLLIFVRTLESNKYFLSKDRVYVGSLLMVILHEKMEYCTDILKTLLTELIEKTVQRRYQPKVLFRRSESVAERMLAAWFTFLMYRYLMVSTVLAELLFRTFTINCASVEWRTGVSGRLVLQDIDVTTKVEPGGWKRLNSLAHYKVINNASLALVPKQSSMYNLSLLSDRSDKSSTFSLKNSPTLSRAFSPLSSHKDLESGFKIYHLVKPNDPQEMGMERGGKMVSEIYLTRLLTTKGTLQKFVEDLFEAIFSIAHRGSTLPLCIKYMFDFMDDQAMRFGITDPEVVHTWKNNSLPLRFWVNLIKNPHFVFDISRPTKIEGCLSVIAQTLMDSCSTQDPQLTKDSPSSKLLFARDIHNYREWVERYYQDIRQLPTVSDQDMNAFLVEQSRQYYGEFNVLPALNELYVYVDQHKDQILAALEEDEFACRNRLPMKFLQMQRVISGDQTTMTTATSVSFAKPYLNPLGLKVITPGGNDVNSTAISSSVFA</sequence>
<evidence type="ECO:0000256" key="13">
    <source>
        <dbReference type="PROSITE-ProRule" id="PRU00352"/>
    </source>
</evidence>
<dbReference type="SUPFAM" id="SSF81296">
    <property type="entry name" value="E set domains"/>
    <property type="match status" value="3"/>
</dbReference>
<dbReference type="SUPFAM" id="SSF103575">
    <property type="entry name" value="Plexin repeat"/>
    <property type="match status" value="2"/>
</dbReference>
<dbReference type="SUPFAM" id="SSF101912">
    <property type="entry name" value="Sema domain"/>
    <property type="match status" value="1"/>
</dbReference>
<dbReference type="InterPro" id="IPR013548">
    <property type="entry name" value="Plexin_cytoplasmic_RasGAP_dom"/>
</dbReference>
<comment type="subcellular location">
    <subcellularLocation>
        <location evidence="1">Cell membrane</location>
        <topology evidence="1">Single-pass type I membrane protein</topology>
    </subcellularLocation>
</comment>
<dbReference type="GO" id="GO:0017154">
    <property type="term" value="F:semaphorin receptor activity"/>
    <property type="evidence" value="ECO:0007669"/>
    <property type="project" value="InterPro"/>
</dbReference>
<dbReference type="Pfam" id="PF01833">
    <property type="entry name" value="TIG"/>
    <property type="match status" value="3"/>
</dbReference>
<evidence type="ECO:0000256" key="6">
    <source>
        <dbReference type="ARBA" id="ARBA00022737"/>
    </source>
</evidence>
<dbReference type="FunFam" id="2.60.40.10:FF:000203">
    <property type="entry name" value="Plexin B2"/>
    <property type="match status" value="1"/>
</dbReference>
<dbReference type="SMART" id="SM00423">
    <property type="entry name" value="PSI"/>
    <property type="match status" value="3"/>
</dbReference>
<keyword evidence="11" id="KW-0675">Receptor</keyword>
<keyword evidence="7" id="KW-0524">Neurogenesis</keyword>
<comment type="similarity">
    <text evidence="2">Belongs to the plexin family.</text>
</comment>
<dbReference type="Pfam" id="PF08337">
    <property type="entry name" value="Plexin_cytopl"/>
    <property type="match status" value="1"/>
</dbReference>
<dbReference type="Gene3D" id="3.10.20.90">
    <property type="entry name" value="Phosphatidylinositol 3-kinase Catalytic Subunit, Chain A, domain 1"/>
    <property type="match status" value="1"/>
</dbReference>
<evidence type="ECO:0000256" key="5">
    <source>
        <dbReference type="ARBA" id="ARBA00022729"/>
    </source>
</evidence>
<feature type="domain" description="Sema" evidence="15">
    <location>
        <begin position="1"/>
        <end position="216"/>
    </location>
</feature>
<dbReference type="InterPro" id="IPR001627">
    <property type="entry name" value="Semap_dom"/>
</dbReference>
<dbReference type="FunFam" id="2.60.40.10:FF:001688">
    <property type="entry name" value="GM13016"/>
    <property type="match status" value="1"/>
</dbReference>
<dbReference type="InterPro" id="IPR016201">
    <property type="entry name" value="PSI"/>
</dbReference>
<dbReference type="InterPro" id="IPR002909">
    <property type="entry name" value="IPT_dom"/>
</dbReference>
<evidence type="ECO:0000256" key="4">
    <source>
        <dbReference type="ARBA" id="ARBA00022692"/>
    </source>
</evidence>
<accession>A0A183IWQ4</accession>
<keyword evidence="6" id="KW-0677">Repeat</keyword>
<dbReference type="GO" id="GO:0005886">
    <property type="term" value="C:plasma membrane"/>
    <property type="evidence" value="ECO:0007669"/>
    <property type="project" value="UniProtKB-SubCell"/>
</dbReference>
<evidence type="ECO:0000256" key="7">
    <source>
        <dbReference type="ARBA" id="ARBA00022902"/>
    </source>
</evidence>
<dbReference type="Pfam" id="PF01437">
    <property type="entry name" value="PSI"/>
    <property type="match status" value="2"/>
</dbReference>
<dbReference type="Pfam" id="PF17960">
    <property type="entry name" value="TIG_plexin"/>
    <property type="match status" value="1"/>
</dbReference>
<dbReference type="Pfam" id="PF18020">
    <property type="entry name" value="TIG_2"/>
    <property type="match status" value="1"/>
</dbReference>
<dbReference type="InterPro" id="IPR031148">
    <property type="entry name" value="Plexin"/>
</dbReference>
<evidence type="ECO:0000256" key="11">
    <source>
        <dbReference type="ARBA" id="ARBA00023170"/>
    </source>
</evidence>
<dbReference type="SMART" id="SM00429">
    <property type="entry name" value="IPT"/>
    <property type="match status" value="3"/>
</dbReference>
<dbReference type="Gene3D" id="2.130.10.10">
    <property type="entry name" value="YVTN repeat-like/Quinoprotein amine dehydrogenase"/>
    <property type="match status" value="1"/>
</dbReference>
<evidence type="ECO:0000256" key="10">
    <source>
        <dbReference type="ARBA" id="ARBA00023157"/>
    </source>
</evidence>
<evidence type="ECO:0000256" key="2">
    <source>
        <dbReference type="ARBA" id="ARBA00010297"/>
    </source>
</evidence>
<dbReference type="PROSITE" id="PS51004">
    <property type="entry name" value="SEMA"/>
    <property type="match status" value="1"/>
</dbReference>
<keyword evidence="9 14" id="KW-0472">Membrane</keyword>
<reference evidence="16" key="1">
    <citation type="submission" date="2016-06" db="UniProtKB">
        <authorList>
            <consortium name="WormBaseParasite"/>
        </authorList>
    </citation>
    <scope>IDENTIFICATION</scope>
</reference>
<evidence type="ECO:0000256" key="1">
    <source>
        <dbReference type="ARBA" id="ARBA00004251"/>
    </source>
</evidence>
<dbReference type="GO" id="GO:0002116">
    <property type="term" value="C:semaphorin receptor complex"/>
    <property type="evidence" value="ECO:0007669"/>
    <property type="project" value="TreeGrafter"/>
</dbReference>
<evidence type="ECO:0000313" key="16">
    <source>
        <dbReference type="WBParaSite" id="SBAD_0000835001-mRNA-1"/>
    </source>
</evidence>
<dbReference type="InterPro" id="IPR046800">
    <property type="entry name" value="Plexin_RBD"/>
</dbReference>
<dbReference type="CDD" id="cd12790">
    <property type="entry name" value="RasGAP_plexin_A"/>
    <property type="match status" value="1"/>
</dbReference>
<dbReference type="SUPFAM" id="SSF48350">
    <property type="entry name" value="GTPase activation domain, GAP"/>
    <property type="match status" value="1"/>
</dbReference>
<dbReference type="Gene3D" id="2.60.40.10">
    <property type="entry name" value="Immunoglobulins"/>
    <property type="match status" value="5"/>
</dbReference>
<evidence type="ECO:0000256" key="14">
    <source>
        <dbReference type="SAM" id="Phobius"/>
    </source>
</evidence>
<dbReference type="GO" id="GO:0007399">
    <property type="term" value="P:nervous system development"/>
    <property type="evidence" value="ECO:0007669"/>
    <property type="project" value="UniProtKB-KW"/>
</dbReference>
<evidence type="ECO:0000256" key="3">
    <source>
        <dbReference type="ARBA" id="ARBA00022475"/>
    </source>
</evidence>
<dbReference type="CDD" id="cd01180">
    <property type="entry name" value="IPT_plexin_repeat1"/>
    <property type="match status" value="1"/>
</dbReference>